<accession>A0A9P7RFZ1</accession>
<reference evidence="1" key="1">
    <citation type="submission" date="2021-05" db="EMBL/GenBank/DDBJ databases">
        <title>Comparative genomics of three Colletotrichum scovillei strains and genetic complementation revealed genes involved fungal growth and virulence on chili pepper.</title>
        <authorList>
            <person name="Hsieh D.-K."/>
            <person name="Chuang S.-C."/>
            <person name="Chen C.-Y."/>
            <person name="Chao Y.-T."/>
            <person name="Lu M.-Y.J."/>
            <person name="Lee M.-H."/>
            <person name="Shih M.-C."/>
        </authorList>
    </citation>
    <scope>NUCLEOTIDE SEQUENCE</scope>
    <source>
        <strain evidence="1">Coll-153</strain>
    </source>
</reference>
<comment type="caution">
    <text evidence="1">The sequence shown here is derived from an EMBL/GenBank/DDBJ whole genome shotgun (WGS) entry which is preliminary data.</text>
</comment>
<evidence type="ECO:0000313" key="2">
    <source>
        <dbReference type="Proteomes" id="UP000699042"/>
    </source>
</evidence>
<sequence>MRACSVRRPVRGDSIPGPTLATLWLEFDVTLRILRTDRYLSAPSYLRLPLANHNVHLSDRDIALIWECTHPWGRIEM</sequence>
<dbReference type="Proteomes" id="UP000699042">
    <property type="component" value="Unassembled WGS sequence"/>
</dbReference>
<name>A0A9P7RFZ1_9PEZI</name>
<gene>
    <name evidence="1" type="ORF">JMJ77_005043</name>
</gene>
<keyword evidence="2" id="KW-1185">Reference proteome</keyword>
<protein>
    <submittedName>
        <fullName evidence="1">Uncharacterized protein</fullName>
    </submittedName>
</protein>
<dbReference type="EMBL" id="JAESDN010000001">
    <property type="protein sequence ID" value="KAG7057661.1"/>
    <property type="molecule type" value="Genomic_DNA"/>
</dbReference>
<proteinExistence type="predicted"/>
<organism evidence="1 2">
    <name type="scientific">Colletotrichum scovillei</name>
    <dbReference type="NCBI Taxonomy" id="1209932"/>
    <lineage>
        <taxon>Eukaryota</taxon>
        <taxon>Fungi</taxon>
        <taxon>Dikarya</taxon>
        <taxon>Ascomycota</taxon>
        <taxon>Pezizomycotina</taxon>
        <taxon>Sordariomycetes</taxon>
        <taxon>Hypocreomycetidae</taxon>
        <taxon>Glomerellales</taxon>
        <taxon>Glomerellaceae</taxon>
        <taxon>Colletotrichum</taxon>
        <taxon>Colletotrichum acutatum species complex</taxon>
    </lineage>
</organism>
<dbReference type="AlphaFoldDB" id="A0A9P7RFZ1"/>
<evidence type="ECO:0000313" key="1">
    <source>
        <dbReference type="EMBL" id="KAG7057661.1"/>
    </source>
</evidence>